<protein>
    <submittedName>
        <fullName evidence="1">Uncharacterized protein</fullName>
    </submittedName>
</protein>
<proteinExistence type="predicted"/>
<organism evidence="1 2">
    <name type="scientific">Hermetia illucens</name>
    <name type="common">Black soldier fly</name>
    <dbReference type="NCBI Taxonomy" id="343691"/>
    <lineage>
        <taxon>Eukaryota</taxon>
        <taxon>Metazoa</taxon>
        <taxon>Ecdysozoa</taxon>
        <taxon>Arthropoda</taxon>
        <taxon>Hexapoda</taxon>
        <taxon>Insecta</taxon>
        <taxon>Pterygota</taxon>
        <taxon>Neoptera</taxon>
        <taxon>Endopterygota</taxon>
        <taxon>Diptera</taxon>
        <taxon>Brachycera</taxon>
        <taxon>Stratiomyomorpha</taxon>
        <taxon>Stratiomyidae</taxon>
        <taxon>Hermetiinae</taxon>
        <taxon>Hermetia</taxon>
    </lineage>
</organism>
<gene>
    <name evidence="1" type="ORF">HERILL_LOCUS6858</name>
</gene>
<accession>A0A7R8UNF6</accession>
<dbReference type="AlphaFoldDB" id="A0A7R8UNF6"/>
<evidence type="ECO:0000313" key="1">
    <source>
        <dbReference type="EMBL" id="CAD7083935.1"/>
    </source>
</evidence>
<keyword evidence="2" id="KW-1185">Reference proteome</keyword>
<reference evidence="1 2" key="1">
    <citation type="submission" date="2020-11" db="EMBL/GenBank/DDBJ databases">
        <authorList>
            <person name="Wallbank WR R."/>
            <person name="Pardo Diaz C."/>
            <person name="Kozak K."/>
            <person name="Martin S."/>
            <person name="Jiggins C."/>
            <person name="Moest M."/>
            <person name="Warren A I."/>
            <person name="Generalovic N T."/>
            <person name="Byers J.R.P. K."/>
            <person name="Montejo-Kovacevich G."/>
            <person name="Yen C E."/>
        </authorList>
    </citation>
    <scope>NUCLEOTIDE SEQUENCE [LARGE SCALE GENOMIC DNA]</scope>
</reference>
<dbReference type="InParanoid" id="A0A7R8UNF6"/>
<name>A0A7R8UNF6_HERIL</name>
<dbReference type="OrthoDB" id="636773at2759"/>
<sequence>MTEAFATNLGSHLGRHLLYWAITQSDFWYFADRCADLVNKFHDPLERGVQVLDHLLTLEEEEVAYGGGGNQQHPQPEQQWELHRHPHVQIFRENRQVIRNVIVEDEEDYHMERNRRSKIWKF</sequence>
<evidence type="ECO:0000313" key="2">
    <source>
        <dbReference type="Proteomes" id="UP000594454"/>
    </source>
</evidence>
<dbReference type="EMBL" id="LR899011">
    <property type="protein sequence ID" value="CAD7083935.1"/>
    <property type="molecule type" value="Genomic_DNA"/>
</dbReference>
<dbReference type="Proteomes" id="UP000594454">
    <property type="component" value="Chromosome 3"/>
</dbReference>